<dbReference type="CDD" id="cd07363">
    <property type="entry name" value="45_DOPA_Dioxygenase"/>
    <property type="match status" value="1"/>
</dbReference>
<dbReference type="PANTHER" id="PTHR30096:SF0">
    <property type="entry name" value="4,5-DOPA DIOXYGENASE EXTRADIOL-LIKE PROTEIN"/>
    <property type="match status" value="1"/>
</dbReference>
<gene>
    <name evidence="7" type="ORF">SAMN06265350_106110</name>
</gene>
<evidence type="ECO:0000256" key="2">
    <source>
        <dbReference type="ARBA" id="ARBA00007581"/>
    </source>
</evidence>
<dbReference type="GO" id="GO:0016702">
    <property type="term" value="F:oxidoreductase activity, acting on single donors with incorporation of molecular oxygen, incorporation of two atoms of oxygen"/>
    <property type="evidence" value="ECO:0007669"/>
    <property type="project" value="UniProtKB-ARBA"/>
</dbReference>
<dbReference type="GO" id="GO:0008198">
    <property type="term" value="F:ferrous iron binding"/>
    <property type="evidence" value="ECO:0007669"/>
    <property type="project" value="InterPro"/>
</dbReference>
<keyword evidence="3" id="KW-0479">Metal-binding</keyword>
<evidence type="ECO:0000256" key="1">
    <source>
        <dbReference type="ARBA" id="ARBA00001947"/>
    </source>
</evidence>
<keyword evidence="4" id="KW-0862">Zinc</keyword>
<evidence type="ECO:0000256" key="4">
    <source>
        <dbReference type="ARBA" id="ARBA00022833"/>
    </source>
</evidence>
<evidence type="ECO:0000256" key="5">
    <source>
        <dbReference type="ARBA" id="ARBA00023002"/>
    </source>
</evidence>
<dbReference type="InterPro" id="IPR004183">
    <property type="entry name" value="Xdiol_dOase_suB"/>
</dbReference>
<dbReference type="NCBIfam" id="NF007914">
    <property type="entry name" value="PRK10628.1"/>
    <property type="match status" value="1"/>
</dbReference>
<evidence type="ECO:0000259" key="6">
    <source>
        <dbReference type="Pfam" id="PF02900"/>
    </source>
</evidence>
<dbReference type="SUPFAM" id="SSF53213">
    <property type="entry name" value="LigB-like"/>
    <property type="match status" value="1"/>
</dbReference>
<protein>
    <submittedName>
        <fullName evidence="7">4,5-DOPA dioxygenase extradiol</fullName>
    </submittedName>
</protein>
<dbReference type="OrthoDB" id="9790889at2"/>
<keyword evidence="5" id="KW-0560">Oxidoreductase</keyword>
<feature type="domain" description="Extradiol ring-cleavage dioxygenase class III enzyme subunit B" evidence="6">
    <location>
        <begin position="49"/>
        <end position="245"/>
    </location>
</feature>
<dbReference type="InterPro" id="IPR014436">
    <property type="entry name" value="Extradiol_dOase_DODA"/>
</dbReference>
<organism evidence="7 8">
    <name type="scientific">Solitalea koreensis</name>
    <dbReference type="NCBI Taxonomy" id="543615"/>
    <lineage>
        <taxon>Bacteria</taxon>
        <taxon>Pseudomonadati</taxon>
        <taxon>Bacteroidota</taxon>
        <taxon>Sphingobacteriia</taxon>
        <taxon>Sphingobacteriales</taxon>
        <taxon>Sphingobacteriaceae</taxon>
        <taxon>Solitalea</taxon>
    </lineage>
</organism>
<keyword evidence="7" id="KW-0223">Dioxygenase</keyword>
<accession>A0A521D9Y6</accession>
<reference evidence="7 8" key="1">
    <citation type="submission" date="2017-05" db="EMBL/GenBank/DDBJ databases">
        <authorList>
            <person name="Varghese N."/>
            <person name="Submissions S."/>
        </authorList>
    </citation>
    <scope>NUCLEOTIDE SEQUENCE [LARGE SCALE GENOMIC DNA]</scope>
    <source>
        <strain evidence="7 8">DSM 21342</strain>
    </source>
</reference>
<dbReference type="RefSeq" id="WP_142604072.1">
    <property type="nucleotide sequence ID" value="NZ_FXSZ01000006.1"/>
</dbReference>
<dbReference type="Proteomes" id="UP000315971">
    <property type="component" value="Unassembled WGS sequence"/>
</dbReference>
<evidence type="ECO:0000256" key="3">
    <source>
        <dbReference type="ARBA" id="ARBA00022723"/>
    </source>
</evidence>
<dbReference type="Pfam" id="PF02900">
    <property type="entry name" value="LigB"/>
    <property type="match status" value="1"/>
</dbReference>
<dbReference type="AlphaFoldDB" id="A0A521D9Y6"/>
<evidence type="ECO:0000313" key="7">
    <source>
        <dbReference type="EMBL" id="SMO68524.1"/>
    </source>
</evidence>
<dbReference type="GO" id="GO:0008270">
    <property type="term" value="F:zinc ion binding"/>
    <property type="evidence" value="ECO:0007669"/>
    <property type="project" value="InterPro"/>
</dbReference>
<keyword evidence="8" id="KW-1185">Reference proteome</keyword>
<comment type="similarity">
    <text evidence="2">Belongs to the DODA-type extradiol aromatic ring-opening dioxygenase family.</text>
</comment>
<name>A0A521D9Y6_9SPHI</name>
<dbReference type="PIRSF" id="PIRSF006157">
    <property type="entry name" value="Doxgns_DODA"/>
    <property type="match status" value="1"/>
</dbReference>
<comment type="cofactor">
    <cofactor evidence="1">
        <name>Zn(2+)</name>
        <dbReference type="ChEBI" id="CHEBI:29105"/>
    </cofactor>
</comment>
<dbReference type="Gene3D" id="3.40.830.10">
    <property type="entry name" value="LigB-like"/>
    <property type="match status" value="1"/>
</dbReference>
<dbReference type="EMBL" id="FXSZ01000006">
    <property type="protein sequence ID" value="SMO68524.1"/>
    <property type="molecule type" value="Genomic_DNA"/>
</dbReference>
<sequence>MISLKNWVTHLELAQNSSQMPVLFVGHGNPMNAVEDNEYTRGWKLIGQKMERPKAILVISAHWLTRGTFVTVMPKPRTIHDFRGFPDKLFAVQYPAPGSPELAEQVKQQIELAEIILDHEWGLDHGTWSVLAQMFPNADVPVFQLSIDYTKPASWHYELAKELTFLRSKGVLIIGSGNVVHNLHLADFHGGSPYDWASEFDQKVKNMLAEGDHRSLIEYEKLGKEALLSIPTTEHYLPLLYTIGLQQQEDHISFPVEGMDLKSISMRTVLFNS</sequence>
<dbReference type="PANTHER" id="PTHR30096">
    <property type="entry name" value="4,5-DOPA DIOXYGENASE EXTRADIOL-LIKE PROTEIN"/>
    <property type="match status" value="1"/>
</dbReference>
<evidence type="ECO:0000313" key="8">
    <source>
        <dbReference type="Proteomes" id="UP000315971"/>
    </source>
</evidence>
<proteinExistence type="inferred from homology"/>